<dbReference type="GO" id="GO:0004714">
    <property type="term" value="F:transmembrane receptor protein tyrosine kinase activity"/>
    <property type="evidence" value="ECO:0007669"/>
    <property type="project" value="InterPro"/>
</dbReference>
<dbReference type="Gene3D" id="1.10.510.10">
    <property type="entry name" value="Transferase(Phosphotransferase) domain 1"/>
    <property type="match status" value="1"/>
</dbReference>
<evidence type="ECO:0000313" key="1">
    <source>
        <dbReference type="EMBL" id="KAF3951462.1"/>
    </source>
</evidence>
<dbReference type="AlphaFoldDB" id="A0A8J4VB70"/>
<dbReference type="EMBL" id="JRKL02004927">
    <property type="protein sequence ID" value="KAF3951462.1"/>
    <property type="molecule type" value="Genomic_DNA"/>
</dbReference>
<dbReference type="OrthoDB" id="4062651at2759"/>
<reference evidence="1" key="1">
    <citation type="submission" date="2020-03" db="EMBL/GenBank/DDBJ databases">
        <title>Castanea mollissima Vanexum genome sequencing.</title>
        <authorList>
            <person name="Staton M."/>
        </authorList>
    </citation>
    <scope>NUCLEOTIDE SEQUENCE</scope>
    <source>
        <tissue evidence="1">Leaf</tissue>
    </source>
</reference>
<accession>A0A8J4VB70</accession>
<organism evidence="1 2">
    <name type="scientific">Castanea mollissima</name>
    <name type="common">Chinese chestnut</name>
    <dbReference type="NCBI Taxonomy" id="60419"/>
    <lineage>
        <taxon>Eukaryota</taxon>
        <taxon>Viridiplantae</taxon>
        <taxon>Streptophyta</taxon>
        <taxon>Embryophyta</taxon>
        <taxon>Tracheophyta</taxon>
        <taxon>Spermatophyta</taxon>
        <taxon>Magnoliopsida</taxon>
        <taxon>eudicotyledons</taxon>
        <taxon>Gunneridae</taxon>
        <taxon>Pentapetalae</taxon>
        <taxon>rosids</taxon>
        <taxon>fabids</taxon>
        <taxon>Fagales</taxon>
        <taxon>Fagaceae</taxon>
        <taxon>Castanea</taxon>
    </lineage>
</organism>
<protein>
    <submittedName>
        <fullName evidence="1">Uncharacterized protein</fullName>
    </submittedName>
</protein>
<sequence length="138" mass="15558">MDTSLPEEQVSLVEWVVHCQKMGILNQMTDPYLKGKIAPECFKQYAVTAMKCVADQGRDRPSMAEVLWNLELSLQLQASAEEIKEGIAKMHIEEETFIPHVWKKDSDASPSYEGCGGSFSQEVMCQKLNAGHLWTGFF</sequence>
<dbReference type="Proteomes" id="UP000737018">
    <property type="component" value="Unassembled WGS sequence"/>
</dbReference>
<dbReference type="PANTHER" id="PTHR27003">
    <property type="entry name" value="OS07G0166700 PROTEIN"/>
    <property type="match status" value="1"/>
</dbReference>
<dbReference type="InterPro" id="IPR045272">
    <property type="entry name" value="ANXUR1/2-like"/>
</dbReference>
<gene>
    <name evidence="1" type="ORF">CMV_022881</name>
</gene>
<comment type="caution">
    <text evidence="1">The sequence shown here is derived from an EMBL/GenBank/DDBJ whole genome shotgun (WGS) entry which is preliminary data.</text>
</comment>
<keyword evidence="2" id="KW-1185">Reference proteome</keyword>
<proteinExistence type="predicted"/>
<evidence type="ECO:0000313" key="2">
    <source>
        <dbReference type="Proteomes" id="UP000737018"/>
    </source>
</evidence>
<dbReference type="PANTHER" id="PTHR27003:SF460">
    <property type="entry name" value="RECEPTOR-LIKE PROTEIN KINASE FERONIA"/>
    <property type="match status" value="1"/>
</dbReference>
<dbReference type="GO" id="GO:0009506">
    <property type="term" value="C:plasmodesma"/>
    <property type="evidence" value="ECO:0007669"/>
    <property type="project" value="TreeGrafter"/>
</dbReference>
<name>A0A8J4VB70_9ROSI</name>
<dbReference type="GO" id="GO:0005886">
    <property type="term" value="C:plasma membrane"/>
    <property type="evidence" value="ECO:0007669"/>
    <property type="project" value="TreeGrafter"/>
</dbReference>